<protein>
    <submittedName>
        <fullName evidence="2">Uncharacterized protein</fullName>
    </submittedName>
</protein>
<keyword evidence="1" id="KW-0812">Transmembrane</keyword>
<sequence>MPLPSRKKEDANRVLTQFCAFKKNNDKKPSSNAWFGLSFMKLVLAIYCYLHGKKM</sequence>
<evidence type="ECO:0000313" key="2">
    <source>
        <dbReference type="EMBL" id="EFR88074.1"/>
    </source>
</evidence>
<keyword evidence="3" id="KW-1185">Reference proteome</keyword>
<keyword evidence="1" id="KW-0472">Membrane</keyword>
<gene>
    <name evidence="2" type="ORF">NT05LM_1358</name>
</gene>
<keyword evidence="1" id="KW-1133">Transmembrane helix</keyword>
<dbReference type="Proteomes" id="UP000003412">
    <property type="component" value="Chromosome"/>
</dbReference>
<dbReference type="EMBL" id="ADXF01000546">
    <property type="protein sequence ID" value="EFR88074.1"/>
    <property type="molecule type" value="Genomic_DNA"/>
</dbReference>
<accession>A0ABP2JYU9</accession>
<reference evidence="2 3" key="1">
    <citation type="journal article" date="2010" name="Microbiol. Resour. Announc.">
        <title>Comparative genomics of the bacterial genus Listeria: Genome evolution is characterized by limited gene acquisition and limited gene loss.</title>
        <authorList>
            <person name="den Bakker H.C."/>
            <person name="Cummings C.A."/>
            <person name="Ferreira V."/>
            <person name="Vatta P."/>
            <person name="Orsi R.H."/>
            <person name="Degoricija L."/>
            <person name="Barker M."/>
            <person name="Petrauskene O."/>
            <person name="Furtado M.R."/>
            <person name="Wiedmann M."/>
        </authorList>
    </citation>
    <scope>NUCLEOTIDE SEQUENCE [LARGE SCALE GENOMIC DNA]</scope>
    <source>
        <strain evidence="2 3">FSL S4-120</strain>
    </source>
</reference>
<proteinExistence type="predicted"/>
<organism evidence="2 3">
    <name type="scientific">Listeria marthii FSL S4-120</name>
    <dbReference type="NCBI Taxonomy" id="702457"/>
    <lineage>
        <taxon>Bacteria</taxon>
        <taxon>Bacillati</taxon>
        <taxon>Bacillota</taxon>
        <taxon>Bacilli</taxon>
        <taxon>Bacillales</taxon>
        <taxon>Listeriaceae</taxon>
        <taxon>Listeria</taxon>
    </lineage>
</organism>
<evidence type="ECO:0000256" key="1">
    <source>
        <dbReference type="SAM" id="Phobius"/>
    </source>
</evidence>
<feature type="transmembrane region" description="Helical" evidence="1">
    <location>
        <begin position="33"/>
        <end position="50"/>
    </location>
</feature>
<evidence type="ECO:0000313" key="3">
    <source>
        <dbReference type="Proteomes" id="UP000003412"/>
    </source>
</evidence>
<comment type="caution">
    <text evidence="2">The sequence shown here is derived from an EMBL/GenBank/DDBJ whole genome shotgun (WGS) entry which is preliminary data.</text>
</comment>
<name>A0ABP2JYU9_9LIST</name>